<dbReference type="InterPro" id="IPR013883">
    <property type="entry name" value="TF_Iwr1_dom"/>
</dbReference>
<evidence type="ECO:0000256" key="10">
    <source>
        <dbReference type="SAM" id="MobiDB-lite"/>
    </source>
</evidence>
<dbReference type="GO" id="GO:0015031">
    <property type="term" value="P:protein transport"/>
    <property type="evidence" value="ECO:0007669"/>
    <property type="project" value="UniProtKB-KW"/>
</dbReference>
<dbReference type="Proteomes" id="UP000714275">
    <property type="component" value="Unassembled WGS sequence"/>
</dbReference>
<evidence type="ECO:0000256" key="9">
    <source>
        <dbReference type="ARBA" id="ARBA00023242"/>
    </source>
</evidence>
<sequence>MDAQSKNHPYTIVRIKRKRTDEPLDALVVESRVRRKKSKGGCDVFQFVQTVEETVWEDKQLQETLQASYLQHSSRSHFIGVLLSLQNQISKLSSQSPDENNMQPSMPADVTNLSGAQRHRQLADEGKRYTIVPTRESAENTKFATSPPKVISAKDVQSQSDFRMYDAVPADKMPTSPVFDSDMAKFLPMLQNYLRMNDEPSQVLSAAPPAEDYVWDVFYRRPCTLSEWNSVANIGTLEGLPPSLDDPYSSDSESEEEDNADEDSNAEEYYKNDYPDEDDSDDSEGSDMFHESSEGEDDLRYDNPSDEDNYWR</sequence>
<keyword evidence="7" id="KW-0963">Cytoplasm</keyword>
<dbReference type="PANTHER" id="PTHR31196:SF2">
    <property type="entry name" value="RNA POLYMERASE II NUCLEAR LOCALIZATION PROTEIN SLC7A6OS-RELATED"/>
    <property type="match status" value="1"/>
</dbReference>
<dbReference type="EMBL" id="JABBWD010000022">
    <property type="protein sequence ID" value="KAG1777191.1"/>
    <property type="molecule type" value="Genomic_DNA"/>
</dbReference>
<comment type="subcellular location">
    <subcellularLocation>
        <location evidence="3">Cytoplasm</location>
    </subcellularLocation>
    <subcellularLocation>
        <location evidence="2">Nucleus</location>
    </subcellularLocation>
</comment>
<proteinExistence type="inferred from homology"/>
<dbReference type="AlphaFoldDB" id="A0A9P6ZWP0"/>
<comment type="caution">
    <text evidence="12">The sequence shown here is derived from an EMBL/GenBank/DDBJ whole genome shotgun (WGS) entry which is preliminary data.</text>
</comment>
<feature type="compositionally biased region" description="Acidic residues" evidence="10">
    <location>
        <begin position="252"/>
        <end position="266"/>
    </location>
</feature>
<evidence type="ECO:0000256" key="8">
    <source>
        <dbReference type="ARBA" id="ARBA00022927"/>
    </source>
</evidence>
<evidence type="ECO:0000256" key="2">
    <source>
        <dbReference type="ARBA" id="ARBA00004123"/>
    </source>
</evidence>
<organism evidence="12 13">
    <name type="scientific">Suillus placidus</name>
    <dbReference type="NCBI Taxonomy" id="48579"/>
    <lineage>
        <taxon>Eukaryota</taxon>
        <taxon>Fungi</taxon>
        <taxon>Dikarya</taxon>
        <taxon>Basidiomycota</taxon>
        <taxon>Agaricomycotina</taxon>
        <taxon>Agaricomycetes</taxon>
        <taxon>Agaricomycetidae</taxon>
        <taxon>Boletales</taxon>
        <taxon>Suillineae</taxon>
        <taxon>Suillaceae</taxon>
        <taxon>Suillus</taxon>
    </lineage>
</organism>
<dbReference type="GO" id="GO:0032502">
    <property type="term" value="P:developmental process"/>
    <property type="evidence" value="ECO:0007669"/>
    <property type="project" value="TreeGrafter"/>
</dbReference>
<reference evidence="12" key="1">
    <citation type="journal article" date="2020" name="New Phytol.">
        <title>Comparative genomics reveals dynamic genome evolution in host specialist ectomycorrhizal fungi.</title>
        <authorList>
            <person name="Lofgren L.A."/>
            <person name="Nguyen N.H."/>
            <person name="Vilgalys R."/>
            <person name="Ruytinx J."/>
            <person name="Liao H.L."/>
            <person name="Branco S."/>
            <person name="Kuo A."/>
            <person name="LaButti K."/>
            <person name="Lipzen A."/>
            <person name="Andreopoulos W."/>
            <person name="Pangilinan J."/>
            <person name="Riley R."/>
            <person name="Hundley H."/>
            <person name="Na H."/>
            <person name="Barry K."/>
            <person name="Grigoriev I.V."/>
            <person name="Stajich J.E."/>
            <person name="Kennedy P.G."/>
        </authorList>
    </citation>
    <scope>NUCLEOTIDE SEQUENCE</scope>
    <source>
        <strain evidence="12">DOB743</strain>
    </source>
</reference>
<feature type="compositionally biased region" description="Basic and acidic residues" evidence="10">
    <location>
        <begin position="287"/>
        <end position="312"/>
    </location>
</feature>
<comment type="similarity">
    <text evidence="4">Belongs to the IWR1/SLC7A6OS family.</text>
</comment>
<feature type="compositionally biased region" description="Acidic residues" evidence="10">
    <location>
        <begin position="275"/>
        <end position="285"/>
    </location>
</feature>
<keyword evidence="6" id="KW-0813">Transport</keyword>
<evidence type="ECO:0000259" key="11">
    <source>
        <dbReference type="Pfam" id="PF08574"/>
    </source>
</evidence>
<protein>
    <recommendedName>
        <fullName evidence="5">Probable RNA polymerase II nuclear localization protein SLC7A6OS</fullName>
    </recommendedName>
</protein>
<keyword evidence="9" id="KW-0539">Nucleus</keyword>
<evidence type="ECO:0000256" key="4">
    <source>
        <dbReference type="ARBA" id="ARBA00010218"/>
    </source>
</evidence>
<evidence type="ECO:0000313" key="13">
    <source>
        <dbReference type="Proteomes" id="UP000714275"/>
    </source>
</evidence>
<gene>
    <name evidence="12" type="ORF">EV702DRAFT_970283</name>
</gene>
<dbReference type="Pfam" id="PF08574">
    <property type="entry name" value="Iwr1"/>
    <property type="match status" value="1"/>
</dbReference>
<name>A0A9P6ZWP0_9AGAM</name>
<feature type="compositionally biased region" description="Low complexity" evidence="10">
    <location>
        <begin position="240"/>
        <end position="251"/>
    </location>
</feature>
<dbReference type="GO" id="GO:0005634">
    <property type="term" value="C:nucleus"/>
    <property type="evidence" value="ECO:0007669"/>
    <property type="project" value="UniProtKB-SubCell"/>
</dbReference>
<dbReference type="OrthoDB" id="6255506at2759"/>
<evidence type="ECO:0000256" key="7">
    <source>
        <dbReference type="ARBA" id="ARBA00022490"/>
    </source>
</evidence>
<evidence type="ECO:0000256" key="6">
    <source>
        <dbReference type="ARBA" id="ARBA00022448"/>
    </source>
</evidence>
<evidence type="ECO:0000256" key="5">
    <source>
        <dbReference type="ARBA" id="ARBA00017036"/>
    </source>
</evidence>
<accession>A0A9P6ZWP0</accession>
<feature type="region of interest" description="Disordered" evidence="10">
    <location>
        <begin position="235"/>
        <end position="312"/>
    </location>
</feature>
<evidence type="ECO:0000313" key="12">
    <source>
        <dbReference type="EMBL" id="KAG1777191.1"/>
    </source>
</evidence>
<dbReference type="GO" id="GO:0005737">
    <property type="term" value="C:cytoplasm"/>
    <property type="evidence" value="ECO:0007669"/>
    <property type="project" value="UniProtKB-SubCell"/>
</dbReference>
<comment type="function">
    <text evidence="1">Directs RNA polymerase II nuclear import.</text>
</comment>
<dbReference type="InterPro" id="IPR040218">
    <property type="entry name" value="SLC7A6OS"/>
</dbReference>
<evidence type="ECO:0000256" key="3">
    <source>
        <dbReference type="ARBA" id="ARBA00004496"/>
    </source>
</evidence>
<evidence type="ECO:0000256" key="1">
    <source>
        <dbReference type="ARBA" id="ARBA00003202"/>
    </source>
</evidence>
<feature type="domain" description="Transcription factor Iwr1" evidence="11">
    <location>
        <begin position="211"/>
        <end position="278"/>
    </location>
</feature>
<dbReference type="PANTHER" id="PTHR31196">
    <property type="entry name" value="RNA POLYMERASE II NUCLEAR LOCALIZATION PROTEIN SLC7A6OS-RELATED"/>
    <property type="match status" value="1"/>
</dbReference>
<keyword evidence="13" id="KW-1185">Reference proteome</keyword>
<keyword evidence="8" id="KW-0653">Protein transport</keyword>